<organism evidence="4 5">
    <name type="scientific">Tilletiopsis washingtonensis</name>
    <dbReference type="NCBI Taxonomy" id="58919"/>
    <lineage>
        <taxon>Eukaryota</taxon>
        <taxon>Fungi</taxon>
        <taxon>Dikarya</taxon>
        <taxon>Basidiomycota</taxon>
        <taxon>Ustilaginomycotina</taxon>
        <taxon>Exobasidiomycetes</taxon>
        <taxon>Entylomatales</taxon>
        <taxon>Entylomatales incertae sedis</taxon>
        <taxon>Tilletiopsis</taxon>
    </lineage>
</organism>
<sequence length="690" mass="74943">MHPPRTPSLVTAPGMEERPPHTDSLAEPSSSRTGGQTSGLSSSSPPSTPDVETPEELSRAASPGSLRPPQGAPALSDSDAPSAPATSTAAPTTDELEAFRRAWQSEVSERKRATATAPSQPPPVPPPLPADSSASAPLSRTEEHETASDDEENAAADDEQPHSHVWPTAGPSSPQRPRTLPDRALAEALLPPLPAPALAPELLAARAARAREHAKADAKVLESEKGRREMEEGVRLYARGVGAERRGDTDEAIQFYRRAFRLYEASDRLYQRAVILLSSRPADDPDQPIDPLLSTEEVVSAVCSALETSPSDATRSATRTSPDVPRAQNHAAPVQSGAVGKRLPLVAPAAAPPAPMAAILPDDQPDLAELLSKLALAVPSDDAEASRAMPAASAEHAALRARFTPEDEEQPVLLDVLPDEVLLLIFSHLAAPRGKRGARIAPVPPGEPPSRRGIGVVLAGPDWMSLETAGRTCVTFRRLTAAWSIWRDVARDTFFVPQLPPEIPFETLPQLLALSHWRDVFVAQPRLRLNGCYIAACHYTRQGMHPDNRWVQVVHVVEFYRSLRFLPDGRALSLLTTDVPADTVRTMEPGLRAKGFAIGRWSLEPLGLADDEFYGRAPGPKVLIEDLKDRSMEKYAFRMVFALKQTARGRWNKLEMLDYESVNLQTRAVCTIPQKHDKAFRYSPVRSYGV</sequence>
<dbReference type="RefSeq" id="XP_025599159.1">
    <property type="nucleotide sequence ID" value="XM_025742150.1"/>
</dbReference>
<evidence type="ECO:0000313" key="5">
    <source>
        <dbReference type="Proteomes" id="UP000245946"/>
    </source>
</evidence>
<dbReference type="EMBL" id="KZ819290">
    <property type="protein sequence ID" value="PWN98880.1"/>
    <property type="molecule type" value="Genomic_DNA"/>
</dbReference>
<feature type="compositionally biased region" description="Polar residues" evidence="2">
    <location>
        <begin position="307"/>
        <end position="321"/>
    </location>
</feature>
<evidence type="ECO:0000256" key="2">
    <source>
        <dbReference type="SAM" id="MobiDB-lite"/>
    </source>
</evidence>
<reference evidence="4 5" key="1">
    <citation type="journal article" date="2018" name="Mol. Biol. Evol.">
        <title>Broad Genomic Sampling Reveals a Smut Pathogenic Ancestry of the Fungal Clade Ustilaginomycotina.</title>
        <authorList>
            <person name="Kijpornyongpan T."/>
            <person name="Mondo S.J."/>
            <person name="Barry K."/>
            <person name="Sandor L."/>
            <person name="Lee J."/>
            <person name="Lipzen A."/>
            <person name="Pangilinan J."/>
            <person name="LaButti K."/>
            <person name="Hainaut M."/>
            <person name="Henrissat B."/>
            <person name="Grigoriev I.V."/>
            <person name="Spatafora J.W."/>
            <person name="Aime M.C."/>
        </authorList>
    </citation>
    <scope>NUCLEOTIDE SEQUENCE [LARGE SCALE GENOMIC DNA]</scope>
    <source>
        <strain evidence="4 5">MCA 4186</strain>
    </source>
</reference>
<protein>
    <recommendedName>
        <fullName evidence="3">F-box protein Hrt3/FBXO9 C-terminal domain-containing protein</fullName>
    </recommendedName>
</protein>
<feature type="region of interest" description="Disordered" evidence="2">
    <location>
        <begin position="307"/>
        <end position="333"/>
    </location>
</feature>
<feature type="compositionally biased region" description="Low complexity" evidence="2">
    <location>
        <begin position="28"/>
        <end position="45"/>
    </location>
</feature>
<accession>A0A316ZB16</accession>
<dbReference type="GO" id="GO:0031146">
    <property type="term" value="P:SCF-dependent proteasomal ubiquitin-dependent protein catabolic process"/>
    <property type="evidence" value="ECO:0007669"/>
    <property type="project" value="TreeGrafter"/>
</dbReference>
<feature type="region of interest" description="Disordered" evidence="2">
    <location>
        <begin position="1"/>
        <end position="181"/>
    </location>
</feature>
<dbReference type="GO" id="GO:0019005">
    <property type="term" value="C:SCF ubiquitin ligase complex"/>
    <property type="evidence" value="ECO:0007669"/>
    <property type="project" value="TreeGrafter"/>
</dbReference>
<dbReference type="Gene3D" id="1.20.1280.50">
    <property type="match status" value="1"/>
</dbReference>
<dbReference type="GO" id="GO:0005737">
    <property type="term" value="C:cytoplasm"/>
    <property type="evidence" value="ECO:0007669"/>
    <property type="project" value="TreeGrafter"/>
</dbReference>
<evidence type="ECO:0000256" key="1">
    <source>
        <dbReference type="ARBA" id="ARBA00022786"/>
    </source>
</evidence>
<dbReference type="Proteomes" id="UP000245946">
    <property type="component" value="Unassembled WGS sequence"/>
</dbReference>
<gene>
    <name evidence="4" type="ORF">FA09DRAFT_329362</name>
</gene>
<dbReference type="OrthoDB" id="2117972at2759"/>
<name>A0A316ZB16_9BASI</name>
<evidence type="ECO:0000313" key="4">
    <source>
        <dbReference type="EMBL" id="PWN98880.1"/>
    </source>
</evidence>
<evidence type="ECO:0000259" key="3">
    <source>
        <dbReference type="Pfam" id="PF19270"/>
    </source>
</evidence>
<keyword evidence="1" id="KW-0833">Ubl conjugation pathway</keyword>
<feature type="compositionally biased region" description="Pro residues" evidence="2">
    <location>
        <begin position="119"/>
        <end position="129"/>
    </location>
</feature>
<keyword evidence="5" id="KW-1185">Reference proteome</keyword>
<dbReference type="PANTHER" id="PTHR12874:SF9">
    <property type="entry name" value="F-BOX ONLY PROTEIN 48"/>
    <property type="match status" value="1"/>
</dbReference>
<dbReference type="Pfam" id="PF19270">
    <property type="entry name" value="FBO_C"/>
    <property type="match status" value="1"/>
</dbReference>
<proteinExistence type="predicted"/>
<feature type="compositionally biased region" description="Acidic residues" evidence="2">
    <location>
        <begin position="148"/>
        <end position="158"/>
    </location>
</feature>
<dbReference type="GeneID" id="37269694"/>
<feature type="domain" description="F-box protein Hrt3/FBXO9 C-terminal" evidence="3">
    <location>
        <begin position="516"/>
        <end position="668"/>
    </location>
</feature>
<feature type="compositionally biased region" description="Low complexity" evidence="2">
    <location>
        <begin position="72"/>
        <end position="93"/>
    </location>
</feature>
<dbReference type="AlphaFoldDB" id="A0A316ZB16"/>
<feature type="compositionally biased region" description="Low complexity" evidence="2">
    <location>
        <begin position="130"/>
        <end position="139"/>
    </location>
</feature>
<dbReference type="InterPro" id="IPR045464">
    <property type="entry name" value="Hrt3/FBXO9_C"/>
</dbReference>
<dbReference type="PANTHER" id="PTHR12874">
    <property type="entry name" value="F-BOX ONLY PROTEIN 48-RELATED"/>
    <property type="match status" value="1"/>
</dbReference>
<dbReference type="STRING" id="58919.A0A316ZB16"/>